<dbReference type="RefSeq" id="XP_016773454.2">
    <property type="nucleotide sequence ID" value="XM_016917965.2"/>
</dbReference>
<dbReference type="PANTHER" id="PTHR21137:SF35">
    <property type="entry name" value="ODORANT RECEPTOR 19A-RELATED"/>
    <property type="match status" value="1"/>
</dbReference>
<keyword evidence="2" id="KW-1003">Cell membrane</keyword>
<accession>A0A8B7KU22</accession>
<evidence type="ECO:0000313" key="12">
    <source>
        <dbReference type="Proteomes" id="UP000005203"/>
    </source>
</evidence>
<dbReference type="PANTHER" id="PTHR21137">
    <property type="entry name" value="ODORANT RECEPTOR"/>
    <property type="match status" value="1"/>
</dbReference>
<comment type="similarity">
    <text evidence="10">Belongs to the insect chemoreceptor superfamily. Heteromeric odorant receptor channel (TC 1.A.69) family.</text>
</comment>
<evidence type="ECO:0000256" key="4">
    <source>
        <dbReference type="ARBA" id="ARBA00022692"/>
    </source>
</evidence>
<comment type="caution">
    <text evidence="10">Lacks conserved residue(s) required for the propagation of feature annotation.</text>
</comment>
<dbReference type="Proteomes" id="UP000005203">
    <property type="component" value="Linkage group LG2"/>
</dbReference>
<dbReference type="AlphaFoldDB" id="A0A7M7ISZ7"/>
<evidence type="ECO:0000256" key="3">
    <source>
        <dbReference type="ARBA" id="ARBA00022606"/>
    </source>
</evidence>
<dbReference type="GO" id="GO:0004984">
    <property type="term" value="F:olfactory receptor activity"/>
    <property type="evidence" value="ECO:0007669"/>
    <property type="project" value="InterPro"/>
</dbReference>
<protein>
    <recommendedName>
        <fullName evidence="10">Odorant receptor</fullName>
    </recommendedName>
</protein>
<keyword evidence="12" id="KW-1185">Reference proteome</keyword>
<evidence type="ECO:0000256" key="6">
    <source>
        <dbReference type="ARBA" id="ARBA00022989"/>
    </source>
</evidence>
<keyword evidence="4 10" id="KW-0812">Transmembrane</keyword>
<dbReference type="GO" id="GO:0005549">
    <property type="term" value="F:odorant binding"/>
    <property type="evidence" value="ECO:0007669"/>
    <property type="project" value="InterPro"/>
</dbReference>
<feature type="transmembrane region" description="Helical" evidence="10">
    <location>
        <begin position="138"/>
        <end position="156"/>
    </location>
</feature>
<reference evidence="11" key="1">
    <citation type="submission" date="2021-01" db="UniProtKB">
        <authorList>
            <consortium name="EnsemblMetazoa"/>
        </authorList>
    </citation>
    <scope>IDENTIFICATION</scope>
    <source>
        <strain evidence="11">DH4</strain>
    </source>
</reference>
<proteinExistence type="inferred from homology"/>
<feature type="transmembrane region" description="Helical" evidence="10">
    <location>
        <begin position="278"/>
        <end position="296"/>
    </location>
</feature>
<accession>A0A7M7ISZ7</accession>
<gene>
    <name evidence="11" type="primary">100577482</name>
    <name evidence="13" type="synonym">Or25</name>
</gene>
<dbReference type="GO" id="GO:0007165">
    <property type="term" value="P:signal transduction"/>
    <property type="evidence" value="ECO:0007669"/>
    <property type="project" value="UniProtKB-KW"/>
</dbReference>
<keyword evidence="6 10" id="KW-1133">Transmembrane helix</keyword>
<evidence type="ECO:0000313" key="13">
    <source>
        <dbReference type="RefSeq" id="XP_016773454.2"/>
    </source>
</evidence>
<name>A0A7M7ISZ7_APIME</name>
<evidence type="ECO:0000256" key="10">
    <source>
        <dbReference type="RuleBase" id="RU351113"/>
    </source>
</evidence>
<sequence>MEKQQYVIAQDDGKKANLSIQWNRWLLTPIGAWPNLRKSRIGKCYSLLISIICYGLIGFMLVSCSMFLMVEIKKVYNRIKMIGPLSFFLMTFMKYYLLLLHENDIREGIECIEWDWKNMKHQEDRNIMIEYANYGRKLVLICTFFMYSAFAFYYLVLPFSVGKIEDGNLTFIQLPFPSSSLIADIRYSPYNEIVLSVQILTGVVMHAITSAACSIAAVFAVHACGQMQVLMNWLDHLVDGRSDMSKAIDDRIANIVIQHDRILKFLALTEKALQQISFVEFLGCTANMCLLGYYLIVEWNPKEIILSVTYVALIISITFNIFIFCYIGDLVAEQYLIEMNNVSIQCQKVGEMAYMIEWYRLTGKKKLCCILIIAMSNSSVKFTAGNMVELSIYTFSDVVKTSVAFLNMFRALT</sequence>
<dbReference type="EnsemblMetazoa" id="XM_016917965">
    <property type="protein sequence ID" value="XP_016773454"/>
    <property type="gene ID" value="GeneID_100577482"/>
</dbReference>
<evidence type="ECO:0000313" key="11">
    <source>
        <dbReference type="EnsemblMetazoa" id="XP_016773454"/>
    </source>
</evidence>
<feature type="transmembrane region" description="Helical" evidence="10">
    <location>
        <begin position="81"/>
        <end position="100"/>
    </location>
</feature>
<organism evidence="11">
    <name type="scientific">Apis mellifera</name>
    <name type="common">Honeybee</name>
    <dbReference type="NCBI Taxonomy" id="7460"/>
    <lineage>
        <taxon>Eukaryota</taxon>
        <taxon>Metazoa</taxon>
        <taxon>Ecdysozoa</taxon>
        <taxon>Arthropoda</taxon>
        <taxon>Hexapoda</taxon>
        <taxon>Insecta</taxon>
        <taxon>Pterygota</taxon>
        <taxon>Neoptera</taxon>
        <taxon>Endopterygota</taxon>
        <taxon>Hymenoptera</taxon>
        <taxon>Apocrita</taxon>
        <taxon>Aculeata</taxon>
        <taxon>Apoidea</taxon>
        <taxon>Anthophila</taxon>
        <taxon>Apidae</taxon>
        <taxon>Apis</taxon>
    </lineage>
</organism>
<dbReference type="OrthoDB" id="7539170at2759"/>
<evidence type="ECO:0000256" key="8">
    <source>
        <dbReference type="ARBA" id="ARBA00023170"/>
    </source>
</evidence>
<feature type="transmembrane region" description="Helical" evidence="10">
    <location>
        <begin position="199"/>
        <end position="221"/>
    </location>
</feature>
<keyword evidence="9 10" id="KW-0807">Transducer</keyword>
<reference evidence="13" key="2">
    <citation type="submission" date="2025-04" db="UniProtKB">
        <authorList>
            <consortium name="RefSeq"/>
        </authorList>
    </citation>
    <scope>IDENTIFICATION</scope>
    <source>
        <strain evidence="13">DH4</strain>
        <tissue evidence="13">Whole body</tissue>
    </source>
</reference>
<evidence type="ECO:0000256" key="5">
    <source>
        <dbReference type="ARBA" id="ARBA00022725"/>
    </source>
</evidence>
<feature type="transmembrane region" description="Helical" evidence="10">
    <location>
        <begin position="45"/>
        <end position="69"/>
    </location>
</feature>
<keyword evidence="8 10" id="KW-0675">Receptor</keyword>
<evidence type="ECO:0000256" key="7">
    <source>
        <dbReference type="ARBA" id="ARBA00023136"/>
    </source>
</evidence>
<keyword evidence="5 10" id="KW-0552">Olfaction</keyword>
<evidence type="ECO:0000256" key="1">
    <source>
        <dbReference type="ARBA" id="ARBA00004651"/>
    </source>
</evidence>
<feature type="transmembrane region" description="Helical" evidence="10">
    <location>
        <begin position="308"/>
        <end position="327"/>
    </location>
</feature>
<dbReference type="GO" id="GO:0005886">
    <property type="term" value="C:plasma membrane"/>
    <property type="evidence" value="ECO:0007669"/>
    <property type="project" value="UniProtKB-SubCell"/>
</dbReference>
<dbReference type="Pfam" id="PF02949">
    <property type="entry name" value="7tm_6"/>
    <property type="match status" value="1"/>
</dbReference>
<evidence type="ECO:0000256" key="2">
    <source>
        <dbReference type="ARBA" id="ARBA00022475"/>
    </source>
</evidence>
<keyword evidence="7 10" id="KW-0472">Membrane</keyword>
<evidence type="ECO:0000256" key="9">
    <source>
        <dbReference type="ARBA" id="ARBA00023224"/>
    </source>
</evidence>
<keyword evidence="3 10" id="KW-0716">Sensory transduction</keyword>
<dbReference type="InterPro" id="IPR004117">
    <property type="entry name" value="7tm6_olfct_rcpt"/>
</dbReference>
<comment type="subcellular location">
    <subcellularLocation>
        <location evidence="1 10">Cell membrane</location>
        <topology evidence="1 10">Multi-pass membrane protein</topology>
    </subcellularLocation>
</comment>